<feature type="domain" description="ACT" evidence="1">
    <location>
        <begin position="71"/>
        <end position="142"/>
    </location>
</feature>
<evidence type="ECO:0000259" key="1">
    <source>
        <dbReference type="PROSITE" id="PS51671"/>
    </source>
</evidence>
<dbReference type="RefSeq" id="WP_183326437.1">
    <property type="nucleotide sequence ID" value="NZ_JACHHK010000001.1"/>
</dbReference>
<accession>A0A7W8FUF6</accession>
<reference evidence="2 3" key="1">
    <citation type="submission" date="2020-08" db="EMBL/GenBank/DDBJ databases">
        <title>Genomic Encyclopedia of Type Strains, Phase IV (KMG-IV): sequencing the most valuable type-strain genomes for metagenomic binning, comparative biology and taxonomic classification.</title>
        <authorList>
            <person name="Goeker M."/>
        </authorList>
    </citation>
    <scope>NUCLEOTIDE SEQUENCE [LARGE SCALE GENOMIC DNA]</scope>
    <source>
        <strain evidence="2 3">DSM 25799</strain>
    </source>
</reference>
<name>A0A7W8FUF6_9FIRM</name>
<dbReference type="InterPro" id="IPR002912">
    <property type="entry name" value="ACT_dom"/>
</dbReference>
<dbReference type="SUPFAM" id="SSF55021">
    <property type="entry name" value="ACT-like"/>
    <property type="match status" value="2"/>
</dbReference>
<keyword evidence="3" id="KW-1185">Reference proteome</keyword>
<dbReference type="InterPro" id="IPR045739">
    <property type="entry name" value="ACT_dom_pair"/>
</dbReference>
<dbReference type="PROSITE" id="PS51671">
    <property type="entry name" value="ACT"/>
    <property type="match status" value="1"/>
</dbReference>
<dbReference type="AlphaFoldDB" id="A0A7W8FUF6"/>
<evidence type="ECO:0000313" key="3">
    <source>
        <dbReference type="Proteomes" id="UP000539953"/>
    </source>
</evidence>
<protein>
    <recommendedName>
        <fullName evidence="1">ACT domain-containing protein</fullName>
    </recommendedName>
</protein>
<comment type="caution">
    <text evidence="2">The sequence shown here is derived from an EMBL/GenBank/DDBJ whole genome shotgun (WGS) entry which is preliminary data.</text>
</comment>
<dbReference type="PANTHER" id="PTHR40099:SF1">
    <property type="entry name" value="ACETOLACTATE SYNTHASE, SMALL SUBUNIT"/>
    <property type="match status" value="1"/>
</dbReference>
<sequence length="144" mass="16040">MSVKQLSIFLENKPGTLQEMTQKLSDHQIDLRALSLAETEGFGICRIIVNDVYEAATVLKDEGYICRMIPVVVVPIPDEPGGLNRVLQMFKAASVNVEYMYAMLDAPEDHSATMIFKVDDVKAAEKALRAHDLIILTQDEIADM</sequence>
<evidence type="ECO:0000313" key="2">
    <source>
        <dbReference type="EMBL" id="MBB5182048.1"/>
    </source>
</evidence>
<dbReference type="EMBL" id="JACHHK010000001">
    <property type="protein sequence ID" value="MBB5182048.1"/>
    <property type="molecule type" value="Genomic_DNA"/>
</dbReference>
<proteinExistence type="predicted"/>
<dbReference type="Pfam" id="PF19571">
    <property type="entry name" value="ACT_8"/>
    <property type="match status" value="1"/>
</dbReference>
<dbReference type="PANTHER" id="PTHR40099">
    <property type="entry name" value="ACETOLACTATE SYNTHASE, SMALL SUBUNIT"/>
    <property type="match status" value="1"/>
</dbReference>
<dbReference type="Proteomes" id="UP000539953">
    <property type="component" value="Unassembled WGS sequence"/>
</dbReference>
<dbReference type="InterPro" id="IPR045865">
    <property type="entry name" value="ACT-like_dom_sf"/>
</dbReference>
<dbReference type="CDD" id="cd04882">
    <property type="entry name" value="ACT_Bt0572_2"/>
    <property type="match status" value="1"/>
</dbReference>
<organism evidence="2 3">
    <name type="scientific">Catenisphaera adipataccumulans</name>
    <dbReference type="NCBI Taxonomy" id="700500"/>
    <lineage>
        <taxon>Bacteria</taxon>
        <taxon>Bacillati</taxon>
        <taxon>Bacillota</taxon>
        <taxon>Erysipelotrichia</taxon>
        <taxon>Erysipelotrichales</taxon>
        <taxon>Erysipelotrichaceae</taxon>
        <taxon>Catenisphaera</taxon>
    </lineage>
</organism>
<dbReference type="Gene3D" id="3.30.2130.10">
    <property type="entry name" value="VC0802-like"/>
    <property type="match status" value="1"/>
</dbReference>
<gene>
    <name evidence="2" type="ORF">HNQ47_000051</name>
</gene>